<reference evidence="1 2" key="1">
    <citation type="submission" date="2019-11" db="EMBL/GenBank/DDBJ databases">
        <title>Nocardia sp. nov. CT2-14 isolated from soil.</title>
        <authorList>
            <person name="Kanchanasin P."/>
            <person name="Tanasupawat S."/>
            <person name="Yuki M."/>
            <person name="Kudo T."/>
        </authorList>
    </citation>
    <scope>NUCLEOTIDE SEQUENCE [LARGE SCALE GENOMIC DNA]</scope>
    <source>
        <strain evidence="1 2">CT2-14</strain>
    </source>
</reference>
<organism evidence="1 2">
    <name type="scientific">Nocardia aurantiaca</name>
    <dbReference type="NCBI Taxonomy" id="2675850"/>
    <lineage>
        <taxon>Bacteria</taxon>
        <taxon>Bacillati</taxon>
        <taxon>Actinomycetota</taxon>
        <taxon>Actinomycetes</taxon>
        <taxon>Mycobacteriales</taxon>
        <taxon>Nocardiaceae</taxon>
        <taxon>Nocardia</taxon>
    </lineage>
</organism>
<dbReference type="EMBL" id="WMBB01000007">
    <property type="protein sequence ID" value="MTE14473.1"/>
    <property type="molecule type" value="Genomic_DNA"/>
</dbReference>
<dbReference type="AlphaFoldDB" id="A0A6I3KUI9"/>
<sequence>MTDCESLTRTRQFGQEVTVEGTLAALRAARARAHDELEAALAAGLATAAIEDRILDLDDQITVIAEAIVSLNPG</sequence>
<keyword evidence="2" id="KW-1185">Reference proteome</keyword>
<evidence type="ECO:0000313" key="1">
    <source>
        <dbReference type="EMBL" id="MTE14473.1"/>
    </source>
</evidence>
<dbReference type="Proteomes" id="UP000432464">
    <property type="component" value="Unassembled WGS sequence"/>
</dbReference>
<protein>
    <submittedName>
        <fullName evidence="1">Uncharacterized protein</fullName>
    </submittedName>
</protein>
<proteinExistence type="predicted"/>
<gene>
    <name evidence="1" type="ORF">GLP40_17115</name>
</gene>
<accession>A0A6I3KUI9</accession>
<comment type="caution">
    <text evidence="1">The sequence shown here is derived from an EMBL/GenBank/DDBJ whole genome shotgun (WGS) entry which is preliminary data.</text>
</comment>
<name>A0A6I3KUI9_9NOCA</name>
<evidence type="ECO:0000313" key="2">
    <source>
        <dbReference type="Proteomes" id="UP000432464"/>
    </source>
</evidence>
<dbReference type="RefSeq" id="WP_154788897.1">
    <property type="nucleotide sequence ID" value="NZ_WMBB01000007.1"/>
</dbReference>